<reference evidence="1" key="1">
    <citation type="journal article" date="2021" name="Proc. Natl. Acad. Sci. U.S.A.">
        <title>A Catalog of Tens of Thousands of Viruses from Human Metagenomes Reveals Hidden Associations with Chronic Diseases.</title>
        <authorList>
            <person name="Tisza M.J."/>
            <person name="Buck C.B."/>
        </authorList>
    </citation>
    <scope>NUCLEOTIDE SEQUENCE</scope>
    <source>
        <strain evidence="1">CtF6o6</strain>
    </source>
</reference>
<sequence>MVWTPKGKEFINEKINEERRKYQENRRKENSL</sequence>
<name>A0A8S5QFK0_9CAUD</name>
<proteinExistence type="predicted"/>
<accession>A0A8S5QFK0</accession>
<organism evidence="1">
    <name type="scientific">Siphoviridae sp. ctF6o6</name>
    <dbReference type="NCBI Taxonomy" id="2825402"/>
    <lineage>
        <taxon>Viruses</taxon>
        <taxon>Duplodnaviria</taxon>
        <taxon>Heunggongvirae</taxon>
        <taxon>Uroviricota</taxon>
        <taxon>Caudoviricetes</taxon>
    </lineage>
</organism>
<protein>
    <submittedName>
        <fullName evidence="1">Antirepressor protein</fullName>
    </submittedName>
</protein>
<evidence type="ECO:0000313" key="1">
    <source>
        <dbReference type="EMBL" id="DAE18054.1"/>
    </source>
</evidence>
<dbReference type="EMBL" id="BK015650">
    <property type="protein sequence ID" value="DAE18054.1"/>
    <property type="molecule type" value="Genomic_DNA"/>
</dbReference>